<accession>A0A6J4IWL0</accession>
<evidence type="ECO:0000256" key="1">
    <source>
        <dbReference type="SAM" id="MobiDB-lite"/>
    </source>
</evidence>
<name>A0A6J4IWL0_9ACTN</name>
<sequence length="184" mass="19985">DRTRTSRIQRLHGRAHRGVRRPVTGPGRAHGAPVRRPTDRPPASGEPGRPPAHPRRHRGGPEPAHGLADRERHLRLGAGPCRLRRSGHHLRRGPVAAAGDRARWRGPVPARRPHVAADAVAPLLRAAGPAGQPGGHGRRPRAVRGRRLGPGVLRTRVLLRDRRRRPGPARQHQGPGLGQEVPAL</sequence>
<feature type="region of interest" description="Disordered" evidence="1">
    <location>
        <begin position="1"/>
        <end position="111"/>
    </location>
</feature>
<protein>
    <submittedName>
        <fullName evidence="2">Uncharacterized protein</fullName>
    </submittedName>
</protein>
<feature type="region of interest" description="Disordered" evidence="1">
    <location>
        <begin position="125"/>
        <end position="184"/>
    </location>
</feature>
<feature type="non-terminal residue" evidence="2">
    <location>
        <position position="1"/>
    </location>
</feature>
<evidence type="ECO:0000313" key="2">
    <source>
        <dbReference type="EMBL" id="CAA9261009.1"/>
    </source>
</evidence>
<proteinExistence type="predicted"/>
<feature type="compositionally biased region" description="Basic residues" evidence="1">
    <location>
        <begin position="82"/>
        <end position="92"/>
    </location>
</feature>
<dbReference type="AlphaFoldDB" id="A0A6J4IWL0"/>
<feature type="compositionally biased region" description="Basic residues" evidence="1">
    <location>
        <begin position="136"/>
        <end position="147"/>
    </location>
</feature>
<organism evidence="2">
    <name type="scientific">uncultured Blastococcus sp</name>
    <dbReference type="NCBI Taxonomy" id="217144"/>
    <lineage>
        <taxon>Bacteria</taxon>
        <taxon>Bacillati</taxon>
        <taxon>Actinomycetota</taxon>
        <taxon>Actinomycetes</taxon>
        <taxon>Geodermatophilales</taxon>
        <taxon>Geodermatophilaceae</taxon>
        <taxon>Blastococcus</taxon>
        <taxon>environmental samples</taxon>
    </lineage>
</organism>
<feature type="non-terminal residue" evidence="2">
    <location>
        <position position="184"/>
    </location>
</feature>
<gene>
    <name evidence="2" type="ORF">AVDCRST_MAG52-2886</name>
</gene>
<reference evidence="2" key="1">
    <citation type="submission" date="2020-02" db="EMBL/GenBank/DDBJ databases">
        <authorList>
            <person name="Meier V. D."/>
        </authorList>
    </citation>
    <scope>NUCLEOTIDE SEQUENCE</scope>
    <source>
        <strain evidence="2">AVDCRST_MAG52</strain>
    </source>
</reference>
<feature type="compositionally biased region" description="Basic residues" evidence="1">
    <location>
        <begin position="1"/>
        <end position="20"/>
    </location>
</feature>
<dbReference type="EMBL" id="CADCTN010000187">
    <property type="protein sequence ID" value="CAA9261009.1"/>
    <property type="molecule type" value="Genomic_DNA"/>
</dbReference>